<dbReference type="Proteomes" id="UP000009328">
    <property type="component" value="Unassembled WGS sequence"/>
</dbReference>
<organism evidence="2 3">
    <name type="scientific">Wickerhamomyces ciferrii (strain ATCC 14091 / BCRC 22168 / CBS 111 / JCM 3599 / NBRC 0793 / NRRL Y-1031 F-60-10)</name>
    <name type="common">Yeast</name>
    <name type="synonym">Pichia ciferrii</name>
    <dbReference type="NCBI Taxonomy" id="1206466"/>
    <lineage>
        <taxon>Eukaryota</taxon>
        <taxon>Fungi</taxon>
        <taxon>Dikarya</taxon>
        <taxon>Ascomycota</taxon>
        <taxon>Saccharomycotina</taxon>
        <taxon>Saccharomycetes</taxon>
        <taxon>Phaffomycetales</taxon>
        <taxon>Wickerhamomycetaceae</taxon>
        <taxon>Wickerhamomyces</taxon>
    </lineage>
</organism>
<evidence type="ECO:0000313" key="2">
    <source>
        <dbReference type="EMBL" id="CCH46230.1"/>
    </source>
</evidence>
<evidence type="ECO:0000256" key="1">
    <source>
        <dbReference type="SAM" id="Coils"/>
    </source>
</evidence>
<dbReference type="eggNOG" id="ENOG502SQ2E">
    <property type="taxonomic scope" value="Eukaryota"/>
</dbReference>
<dbReference type="EMBL" id="CAIF01000235">
    <property type="protein sequence ID" value="CCH46230.1"/>
    <property type="molecule type" value="Genomic_DNA"/>
</dbReference>
<name>K0KLT8_WICCF</name>
<feature type="coiled-coil region" evidence="1">
    <location>
        <begin position="665"/>
        <end position="692"/>
    </location>
</feature>
<dbReference type="AlphaFoldDB" id="K0KLT8"/>
<keyword evidence="3" id="KW-1185">Reference proteome</keyword>
<reference evidence="2 3" key="1">
    <citation type="journal article" date="2012" name="Eukaryot. Cell">
        <title>Draft genome sequence of Wickerhamomyces ciferrii NRRL Y-1031 F-60-10.</title>
        <authorList>
            <person name="Schneider J."/>
            <person name="Andrea H."/>
            <person name="Blom J."/>
            <person name="Jaenicke S."/>
            <person name="Ruckert C."/>
            <person name="Schorsch C."/>
            <person name="Szczepanowski R."/>
            <person name="Farwick M."/>
            <person name="Goesmann A."/>
            <person name="Puhler A."/>
            <person name="Schaffer S."/>
            <person name="Tauch A."/>
            <person name="Kohler T."/>
            <person name="Brinkrolf K."/>
        </authorList>
    </citation>
    <scope>NUCLEOTIDE SEQUENCE [LARGE SCALE GENOMIC DNA]</scope>
    <source>
        <strain evidence="3">ATCC 14091 / BCRC 22168 / CBS 111 / JCM 3599 / NBRC 0793 / NRRL Y-1031 F-60-10</strain>
    </source>
</reference>
<protein>
    <submittedName>
        <fullName evidence="2">Uncharacterized protein</fullName>
    </submittedName>
</protein>
<dbReference type="HOGENOM" id="CLU_395326_0_0_1"/>
<proteinExistence type="predicted"/>
<keyword evidence="1" id="KW-0175">Coiled coil</keyword>
<comment type="caution">
    <text evidence="2">The sequence shown here is derived from an EMBL/GenBank/DDBJ whole genome shotgun (WGS) entry which is preliminary data.</text>
</comment>
<sequence length="717" mass="82603">MLFCRKNGGILLSKIWSRTTYISRRDFTMNHLEKTTKELKNLKEGIPYGDLCMLIRQRNKIHEKVNPRRSLITIDHFKRNILQHYNEVGETRLDIKSHQKVESLSKLFILLMHLLHYASAFGSVERVPKEVNHISYNIPRLIGSDINNSIPKDKLTKDTQQLINLYTGGSSELYTKVVHNGLKGNIELVYTAVKSHLVSNQNLEDIMKWISSILASNITDSCFAIEGQSNLPNFVLEDIISRLPRSEYEFDLIYYLFKQYAESSNAAGVPMIVVENMIFYGIRFKPHKLPELAQIILSIKSMGNKDKVNRLISLMAGVGESKNSRDHKLFILSAQRVLVDFLLENKLKISPLGYLGISYSLLSLSSKRSAKFYNFAMNEELQTKEERQLASIIKLQLSKSPQSLMQSFDDEITNESLSKDSTLWHELFKGLDDFELLNKENSEIFTKALSESEINEQQIDEAKAILQKYQSVSTIFNSGTSIYSNKRLSSIIRSLYKSKDQFKIYDTGSDYARNIFQHLAEPSRSIIGEVLLCESYHNPHNSYDLYKRLLETHCDGIPNENCLISLILPAYKFGKSLIWDNRYASQIAVHEFRKHCKKKIDDAQGVIIPSNSIWKPYIKLLGQCDYQDEIGEIIGIWEDLKIIPERETIAMLLASMPDGFAEVIIKHAKTHLEVLQNESNDLEDDTDDSNIDLEQAPTWDWPEDYEVHYWRSTIKRL</sequence>
<accession>K0KLT8</accession>
<gene>
    <name evidence="2" type="ORF">BN7_5821</name>
</gene>
<dbReference type="InParanoid" id="K0KLT8"/>
<evidence type="ECO:0000313" key="3">
    <source>
        <dbReference type="Proteomes" id="UP000009328"/>
    </source>
</evidence>